<dbReference type="PATRIC" id="fig|937777.3.peg.1239"/>
<protein>
    <submittedName>
        <fullName evidence="1">Uncharacterized protein</fullName>
    </submittedName>
</protein>
<keyword evidence="2" id="KW-1185">Reference proteome</keyword>
<dbReference type="KEGG" id="dpd:Deipe_1239"/>
<proteinExistence type="predicted"/>
<dbReference type="HOGENOM" id="CLU_1335713_0_0_0"/>
<organism evidence="1 2">
    <name type="scientific">Deinococcus peraridilitoris (strain DSM 19664 / LMG 22246 / CIP 109416 / KR-200)</name>
    <dbReference type="NCBI Taxonomy" id="937777"/>
    <lineage>
        <taxon>Bacteria</taxon>
        <taxon>Thermotogati</taxon>
        <taxon>Deinococcota</taxon>
        <taxon>Deinococci</taxon>
        <taxon>Deinococcales</taxon>
        <taxon>Deinococcaceae</taxon>
        <taxon>Deinococcus</taxon>
    </lineage>
</organism>
<gene>
    <name evidence="1" type="ordered locus">Deipe_1239</name>
</gene>
<sequence length="205" mass="22801">MPAKTVHLITLPPVPRPFAEELASTLNRMTLRGVVVPGTDEVQAPELVLANTSREDAARLAGDLSRAWPRGVVNVHFRVNARWVSLSEGAPVLPWQTDHEAAHLIEVAARVRTVLHAVEAFPEWWSELSPHLQAQGDETQIVLPVDTPPERAGRLTGLLQEWVAPARLLLNVPGYWGANGSRHHEFARYQDGKLLPFKTHLLWAD</sequence>
<dbReference type="RefSeq" id="WP_015235097.1">
    <property type="nucleotide sequence ID" value="NC_019793.1"/>
</dbReference>
<dbReference type="STRING" id="937777.Deipe_1239"/>
<dbReference type="AlphaFoldDB" id="L0A012"/>
<evidence type="ECO:0000313" key="2">
    <source>
        <dbReference type="Proteomes" id="UP000010467"/>
    </source>
</evidence>
<dbReference type="OrthoDB" id="72749at2"/>
<dbReference type="Proteomes" id="UP000010467">
    <property type="component" value="Chromosome"/>
</dbReference>
<evidence type="ECO:0000313" key="1">
    <source>
        <dbReference type="EMBL" id="AFZ66789.1"/>
    </source>
</evidence>
<name>L0A012_DEIPD</name>
<dbReference type="EMBL" id="CP003382">
    <property type="protein sequence ID" value="AFZ66789.1"/>
    <property type="molecule type" value="Genomic_DNA"/>
</dbReference>
<accession>L0A012</accession>
<reference evidence="2" key="1">
    <citation type="submission" date="2012-03" db="EMBL/GenBank/DDBJ databases">
        <title>Complete sequence of chromosome of Deinococcus peraridilitoris DSM 19664.</title>
        <authorList>
            <person name="Lucas S."/>
            <person name="Copeland A."/>
            <person name="Lapidus A."/>
            <person name="Glavina del Rio T."/>
            <person name="Dalin E."/>
            <person name="Tice H."/>
            <person name="Bruce D."/>
            <person name="Goodwin L."/>
            <person name="Pitluck S."/>
            <person name="Peters L."/>
            <person name="Mikhailova N."/>
            <person name="Lu M."/>
            <person name="Kyrpides N."/>
            <person name="Mavromatis K."/>
            <person name="Ivanova N."/>
            <person name="Brettin T."/>
            <person name="Detter J.C."/>
            <person name="Han C."/>
            <person name="Larimer F."/>
            <person name="Land M."/>
            <person name="Hauser L."/>
            <person name="Markowitz V."/>
            <person name="Cheng J.-F."/>
            <person name="Hugenholtz P."/>
            <person name="Woyke T."/>
            <person name="Wu D."/>
            <person name="Pukall R."/>
            <person name="Steenblock K."/>
            <person name="Brambilla E."/>
            <person name="Klenk H.-P."/>
            <person name="Eisen J.A."/>
        </authorList>
    </citation>
    <scope>NUCLEOTIDE SEQUENCE [LARGE SCALE GENOMIC DNA]</scope>
    <source>
        <strain evidence="2">DSM 19664 / LMG 22246 / CIP 109416 / KR-200</strain>
    </source>
</reference>